<proteinExistence type="predicted"/>
<name>A0A8S3WPH3_PARAO</name>
<reference evidence="1" key="1">
    <citation type="submission" date="2021-04" db="EMBL/GenBank/DDBJ databases">
        <authorList>
            <person name="Tunstrom K."/>
        </authorList>
    </citation>
    <scope>NUCLEOTIDE SEQUENCE</scope>
</reference>
<evidence type="ECO:0000313" key="1">
    <source>
        <dbReference type="EMBL" id="CAG4968632.1"/>
    </source>
</evidence>
<dbReference type="Proteomes" id="UP000691718">
    <property type="component" value="Unassembled WGS sequence"/>
</dbReference>
<dbReference type="OrthoDB" id="6776127at2759"/>
<dbReference type="PANTHER" id="PTHR10773:SF19">
    <property type="match status" value="1"/>
</dbReference>
<protein>
    <submittedName>
        <fullName evidence="1">(apollo) hypothetical protein</fullName>
    </submittedName>
</protein>
<dbReference type="PANTHER" id="PTHR10773">
    <property type="entry name" value="DNA-DIRECTED RNA POLYMERASES I, II, AND III SUBUNIT RPABC2"/>
    <property type="match status" value="1"/>
</dbReference>
<accession>A0A8S3WPH3</accession>
<sequence length="166" mass="19983">MLDDRRGKHEHHHRVEESLKDSAREFIRNIPKIESHYVYANTSREYIDGGRNLSDIYKDYVQLYTEKRERYINYVMFHRIFNTEFNISFFTPKKDACEDCTAYVNALDSEKEEMKDCYENHLIEKELSRIEKGNDKTDAQSKSSMTYKRHCHVPKAKFQHFITNQN</sequence>
<keyword evidence="2" id="KW-1185">Reference proteome</keyword>
<dbReference type="EMBL" id="CAJQZP010000552">
    <property type="protein sequence ID" value="CAG4968632.1"/>
    <property type="molecule type" value="Genomic_DNA"/>
</dbReference>
<gene>
    <name evidence="1" type="ORF">PAPOLLO_LOCUS7994</name>
</gene>
<comment type="caution">
    <text evidence="1">The sequence shown here is derived from an EMBL/GenBank/DDBJ whole genome shotgun (WGS) entry which is preliminary data.</text>
</comment>
<organism evidence="1 2">
    <name type="scientific">Parnassius apollo</name>
    <name type="common">Apollo butterfly</name>
    <name type="synonym">Papilio apollo</name>
    <dbReference type="NCBI Taxonomy" id="110799"/>
    <lineage>
        <taxon>Eukaryota</taxon>
        <taxon>Metazoa</taxon>
        <taxon>Ecdysozoa</taxon>
        <taxon>Arthropoda</taxon>
        <taxon>Hexapoda</taxon>
        <taxon>Insecta</taxon>
        <taxon>Pterygota</taxon>
        <taxon>Neoptera</taxon>
        <taxon>Endopterygota</taxon>
        <taxon>Lepidoptera</taxon>
        <taxon>Glossata</taxon>
        <taxon>Ditrysia</taxon>
        <taxon>Papilionoidea</taxon>
        <taxon>Papilionidae</taxon>
        <taxon>Parnassiinae</taxon>
        <taxon>Parnassini</taxon>
        <taxon>Parnassius</taxon>
        <taxon>Parnassius</taxon>
    </lineage>
</organism>
<evidence type="ECO:0000313" key="2">
    <source>
        <dbReference type="Proteomes" id="UP000691718"/>
    </source>
</evidence>
<dbReference type="AlphaFoldDB" id="A0A8S3WPH3"/>